<proteinExistence type="predicted"/>
<evidence type="ECO:0000313" key="2">
    <source>
        <dbReference type="Proteomes" id="UP000824540"/>
    </source>
</evidence>
<dbReference type="AlphaFoldDB" id="A0A8T2NAN8"/>
<gene>
    <name evidence="1" type="ORF">JZ751_006589</name>
</gene>
<dbReference type="EMBL" id="JAFBMS010000140">
    <property type="protein sequence ID" value="KAG9334752.1"/>
    <property type="molecule type" value="Genomic_DNA"/>
</dbReference>
<evidence type="ECO:0000313" key="1">
    <source>
        <dbReference type="EMBL" id="KAG9334752.1"/>
    </source>
</evidence>
<name>A0A8T2NAN8_9TELE</name>
<keyword evidence="2" id="KW-1185">Reference proteome</keyword>
<comment type="caution">
    <text evidence="1">The sequence shown here is derived from an EMBL/GenBank/DDBJ whole genome shotgun (WGS) entry which is preliminary data.</text>
</comment>
<accession>A0A8T2NAN8</accession>
<reference evidence="1" key="1">
    <citation type="thesis" date="2021" institute="BYU ScholarsArchive" country="Provo, UT, USA">
        <title>Applications of and Algorithms for Genome Assembly and Genomic Analyses with an Emphasis on Marine Teleosts.</title>
        <authorList>
            <person name="Pickett B.D."/>
        </authorList>
    </citation>
    <scope>NUCLEOTIDE SEQUENCE</scope>
    <source>
        <strain evidence="1">HI-2016</strain>
    </source>
</reference>
<sequence length="83" mass="8932">MAVGFAVIGHVSCSLRSGSDPPVPRDPLRSGRFVLEKKFLARTADVTRMTSCCYMLLPVGEAAPFTGPGLRVTLWAFSPHLQG</sequence>
<organism evidence="1 2">
    <name type="scientific">Albula glossodonta</name>
    <name type="common">roundjaw bonefish</name>
    <dbReference type="NCBI Taxonomy" id="121402"/>
    <lineage>
        <taxon>Eukaryota</taxon>
        <taxon>Metazoa</taxon>
        <taxon>Chordata</taxon>
        <taxon>Craniata</taxon>
        <taxon>Vertebrata</taxon>
        <taxon>Euteleostomi</taxon>
        <taxon>Actinopterygii</taxon>
        <taxon>Neopterygii</taxon>
        <taxon>Teleostei</taxon>
        <taxon>Albuliformes</taxon>
        <taxon>Albulidae</taxon>
        <taxon>Albula</taxon>
    </lineage>
</organism>
<protein>
    <submittedName>
        <fullName evidence="1">Uncharacterized protein</fullName>
    </submittedName>
</protein>
<dbReference type="Proteomes" id="UP000824540">
    <property type="component" value="Unassembled WGS sequence"/>
</dbReference>